<dbReference type="SUPFAM" id="SSF140741">
    <property type="entry name" value="RUN domain-like"/>
    <property type="match status" value="1"/>
</dbReference>
<feature type="domain" description="RUN" evidence="1">
    <location>
        <begin position="400"/>
        <end position="533"/>
    </location>
</feature>
<accession>A0ABR2JTP7</accession>
<comment type="caution">
    <text evidence="2">The sequence shown here is derived from an EMBL/GenBank/DDBJ whole genome shotgun (WGS) entry which is preliminary data.</text>
</comment>
<proteinExistence type="predicted"/>
<gene>
    <name evidence="2" type="ORF">M9Y10_044787</name>
</gene>
<dbReference type="Gene3D" id="1.20.58.900">
    <property type="match status" value="1"/>
</dbReference>
<dbReference type="EMBL" id="JAPFFF010000009">
    <property type="protein sequence ID" value="KAK8882147.1"/>
    <property type="molecule type" value="Genomic_DNA"/>
</dbReference>
<reference evidence="2 3" key="1">
    <citation type="submission" date="2024-04" db="EMBL/GenBank/DDBJ databases">
        <title>Tritrichomonas musculus Genome.</title>
        <authorList>
            <person name="Alves-Ferreira E."/>
            <person name="Grigg M."/>
            <person name="Lorenzi H."/>
            <person name="Galac M."/>
        </authorList>
    </citation>
    <scope>NUCLEOTIDE SEQUENCE [LARGE SCALE GENOMIC DNA]</scope>
    <source>
        <strain evidence="2 3">EAF2021</strain>
    </source>
</reference>
<dbReference type="Pfam" id="PF02759">
    <property type="entry name" value="RUN"/>
    <property type="match status" value="1"/>
</dbReference>
<dbReference type="Proteomes" id="UP001470230">
    <property type="component" value="Unassembled WGS sequence"/>
</dbReference>
<organism evidence="2 3">
    <name type="scientific">Tritrichomonas musculus</name>
    <dbReference type="NCBI Taxonomy" id="1915356"/>
    <lineage>
        <taxon>Eukaryota</taxon>
        <taxon>Metamonada</taxon>
        <taxon>Parabasalia</taxon>
        <taxon>Tritrichomonadida</taxon>
        <taxon>Tritrichomonadidae</taxon>
        <taxon>Tritrichomonas</taxon>
    </lineage>
</organism>
<evidence type="ECO:0000259" key="1">
    <source>
        <dbReference type="PROSITE" id="PS50826"/>
    </source>
</evidence>
<evidence type="ECO:0000313" key="2">
    <source>
        <dbReference type="EMBL" id="KAK8882147.1"/>
    </source>
</evidence>
<evidence type="ECO:0000313" key="3">
    <source>
        <dbReference type="Proteomes" id="UP001470230"/>
    </source>
</evidence>
<dbReference type="InterPro" id="IPR004012">
    <property type="entry name" value="Run_dom"/>
</dbReference>
<protein>
    <recommendedName>
        <fullName evidence="1">RUN domain-containing protein</fullName>
    </recommendedName>
</protein>
<keyword evidence="3" id="KW-1185">Reference proteome</keyword>
<dbReference type="PROSITE" id="PS50826">
    <property type="entry name" value="RUN"/>
    <property type="match status" value="1"/>
</dbReference>
<name>A0ABR2JTP7_9EUKA</name>
<dbReference type="InterPro" id="IPR037213">
    <property type="entry name" value="Run_dom_sf"/>
</dbReference>
<sequence>MDYDLPLLLSPLQNDREWKSVEVNGSYIANPGVYNLKANGLFLYLYSSTQNSNILFIPNYIPIPDSNNKRPVVYLQCISIQKIKHTFIFSDLNQVMNFVNYIYKSNIATENFIKNVYINDYLVGDQISGIIPPTNQKLSELMVISQIQARTIVFQAHIVNKDGIVPGITYSFSKNSFVSPIYEIPKSLKKEKDILTRSFTFYSIDNPKDVSIFIVKNESEMVRMVMAFYVSIIYSSNQRMKSSSRLSNLSSGSEQNFNLGYANSNSNFDEDTNERKTVKRRETHLNKILADPYSFVEILDKTILSDPVKPVSIKHIHQIEPISYTKDADYKSYLIQPPTEQTIENLKIELPSDYNKNLDSSLNIMNQDQNFFDDNYSLFNFESLSHREKNSTFSLIDKIGINNDEPMKDIELIEEILNLGIKEDQQIKKTGAWNVFCDISEEKSIDISNNELDNLVHLINQLKNSEQTDKIRKCQTPLQDFIRIGIKEKILHLWILQTISYKEIVQKYFNPESTLLDCGQINYFAFTIYNFIK</sequence>